<dbReference type="GO" id="GO:0006313">
    <property type="term" value="P:DNA transposition"/>
    <property type="evidence" value="ECO:0007669"/>
    <property type="project" value="InterPro"/>
</dbReference>
<evidence type="ECO:0000313" key="4">
    <source>
        <dbReference type="Proteomes" id="UP000584374"/>
    </source>
</evidence>
<dbReference type="AlphaFoldDB" id="A0A840Q8Q4"/>
<dbReference type="Pfam" id="PF01609">
    <property type="entry name" value="DDE_Tnp_1"/>
    <property type="match status" value="1"/>
</dbReference>
<feature type="domain" description="Transposase IS4-like" evidence="2">
    <location>
        <begin position="127"/>
        <end position="260"/>
    </location>
</feature>
<dbReference type="RefSeq" id="WP_184727887.1">
    <property type="nucleotide sequence ID" value="NZ_JACHIW010000001.1"/>
</dbReference>
<comment type="caution">
    <text evidence="3">The sequence shown here is derived from an EMBL/GenBank/DDBJ whole genome shotgun (WGS) entry which is preliminary data.</text>
</comment>
<evidence type="ECO:0000256" key="1">
    <source>
        <dbReference type="SAM" id="MobiDB-lite"/>
    </source>
</evidence>
<protein>
    <recommendedName>
        <fullName evidence="2">Transposase IS4-like domain-containing protein</fullName>
    </recommendedName>
</protein>
<dbReference type="NCBIfam" id="NF033580">
    <property type="entry name" value="transpos_IS5_3"/>
    <property type="match status" value="1"/>
</dbReference>
<keyword evidence="4" id="KW-1185">Reference proteome</keyword>
<organism evidence="3 4">
    <name type="scientific">Saccharopolyspora phatthalungensis</name>
    <dbReference type="NCBI Taxonomy" id="664693"/>
    <lineage>
        <taxon>Bacteria</taxon>
        <taxon>Bacillati</taxon>
        <taxon>Actinomycetota</taxon>
        <taxon>Actinomycetes</taxon>
        <taxon>Pseudonocardiales</taxon>
        <taxon>Pseudonocardiaceae</taxon>
        <taxon>Saccharopolyspora</taxon>
    </lineage>
</organism>
<reference evidence="3 4" key="1">
    <citation type="submission" date="2020-08" db="EMBL/GenBank/DDBJ databases">
        <title>Sequencing the genomes of 1000 actinobacteria strains.</title>
        <authorList>
            <person name="Klenk H.-P."/>
        </authorList>
    </citation>
    <scope>NUCLEOTIDE SEQUENCE [LARGE SCALE GENOMIC DNA]</scope>
    <source>
        <strain evidence="3 4">DSM 45584</strain>
    </source>
</reference>
<dbReference type="PANTHER" id="PTHR30007:SF0">
    <property type="entry name" value="TRANSPOSASE"/>
    <property type="match status" value="1"/>
</dbReference>
<evidence type="ECO:0000259" key="2">
    <source>
        <dbReference type="Pfam" id="PF01609"/>
    </source>
</evidence>
<evidence type="ECO:0000313" key="3">
    <source>
        <dbReference type="EMBL" id="MBB5156826.1"/>
    </source>
</evidence>
<dbReference type="GO" id="GO:0004803">
    <property type="term" value="F:transposase activity"/>
    <property type="evidence" value="ECO:0007669"/>
    <property type="project" value="InterPro"/>
</dbReference>
<dbReference type="Proteomes" id="UP000584374">
    <property type="component" value="Unassembled WGS sequence"/>
</dbReference>
<dbReference type="GO" id="GO:0003677">
    <property type="term" value="F:DNA binding"/>
    <property type="evidence" value="ECO:0007669"/>
    <property type="project" value="InterPro"/>
</dbReference>
<dbReference type="InterPro" id="IPR002559">
    <property type="entry name" value="Transposase_11"/>
</dbReference>
<accession>A0A840Q8Q4</accession>
<proteinExistence type="predicted"/>
<sequence>MPVLPSSLIEPIWVQFAALLPEKPTFDARHPLGCHRKRIPNRVVFEHVIDALVHGSGYERIATSRCSDRTIRRRLIEWAELEIATKLHALCLAAFDKMIGLQLGEISADGCITKAPCGGEKAGPSPVDRRKGGLKRSAATEGTGVPLGIVSAGANRHDSPLLEPTLAQTRQQVADLPGGGLPADARVHLDSAYDSGKTRDLLSEHALTGVIARKGVAAPIQAGRRWVVERTHSWMNNFGKLLRCTDRNGDIVDFYLYLAAAIVTVRQLIQRARPLYRWDTRPTTRRLK</sequence>
<name>A0A840Q8Q4_9PSEU</name>
<dbReference type="EMBL" id="JACHIW010000001">
    <property type="protein sequence ID" value="MBB5156826.1"/>
    <property type="molecule type" value="Genomic_DNA"/>
</dbReference>
<gene>
    <name evidence="3" type="ORF">BJ970_004360</name>
</gene>
<dbReference type="PANTHER" id="PTHR30007">
    <property type="entry name" value="PHP DOMAIN PROTEIN"/>
    <property type="match status" value="1"/>
</dbReference>
<feature type="region of interest" description="Disordered" evidence="1">
    <location>
        <begin position="117"/>
        <end position="140"/>
    </location>
</feature>